<feature type="compositionally biased region" description="Low complexity" evidence="1">
    <location>
        <begin position="135"/>
        <end position="153"/>
    </location>
</feature>
<evidence type="ECO:0000313" key="2">
    <source>
        <dbReference type="EMBL" id="GAM42531.1"/>
    </source>
</evidence>
<accession>A0A478EB04</accession>
<feature type="region of interest" description="Disordered" evidence="1">
    <location>
        <begin position="135"/>
        <end position="160"/>
    </location>
</feature>
<evidence type="ECO:0000256" key="1">
    <source>
        <dbReference type="SAM" id="MobiDB-lite"/>
    </source>
</evidence>
<dbReference type="AlphaFoldDB" id="A0A478EB04"/>
<feature type="region of interest" description="Disordered" evidence="1">
    <location>
        <begin position="86"/>
        <end position="107"/>
    </location>
</feature>
<proteinExistence type="predicted"/>
<protein>
    <submittedName>
        <fullName evidence="2">Uncharacterized protein</fullName>
    </submittedName>
</protein>
<feature type="compositionally biased region" description="Low complexity" evidence="1">
    <location>
        <begin position="91"/>
        <end position="106"/>
    </location>
</feature>
<evidence type="ECO:0000313" key="3">
    <source>
        <dbReference type="Proteomes" id="UP000053095"/>
    </source>
</evidence>
<dbReference type="Proteomes" id="UP000053095">
    <property type="component" value="Unassembled WGS sequence"/>
</dbReference>
<reference evidence="3" key="1">
    <citation type="journal article" date="2015" name="Genome Announc.">
        <title>Draft genome sequence of Talaromyces cellulolyticus strain Y-94, a source of lignocellulosic biomass-degrading enzymes.</title>
        <authorList>
            <person name="Fujii T."/>
            <person name="Koike H."/>
            <person name="Sawayama S."/>
            <person name="Yano S."/>
            <person name="Inoue H."/>
        </authorList>
    </citation>
    <scope>NUCLEOTIDE SEQUENCE [LARGE SCALE GENOMIC DNA]</scope>
    <source>
        <strain evidence="3">Y-94</strain>
    </source>
</reference>
<sequence length="214" mass="23836">MARVSRFIEHIDDIDYASFPALERSIALTDEKTALITSTESVAKPKTTTNLFARPFKAVWRFGTDCATNYKHHFCNLGQNVAHHDDKSIEGPSISSSSIGAPTTSAEELEQQSIRNNLCAVFGLRLDNGLSSFTASTAKKQPTTATTKTQATAEPRTPDAPTFWAQGFDKSEIERIDDEFKATIEYLKYLGVEFTENDTIEYLKAYGIEIDTEY</sequence>
<dbReference type="EMBL" id="DF933840">
    <property type="protein sequence ID" value="GAM42531.1"/>
    <property type="molecule type" value="Genomic_DNA"/>
</dbReference>
<keyword evidence="3" id="KW-1185">Reference proteome</keyword>
<organism evidence="2 3">
    <name type="scientific">Talaromyces pinophilus</name>
    <name type="common">Penicillium pinophilum</name>
    <dbReference type="NCBI Taxonomy" id="128442"/>
    <lineage>
        <taxon>Eukaryota</taxon>
        <taxon>Fungi</taxon>
        <taxon>Dikarya</taxon>
        <taxon>Ascomycota</taxon>
        <taxon>Pezizomycotina</taxon>
        <taxon>Eurotiomycetes</taxon>
        <taxon>Eurotiomycetidae</taxon>
        <taxon>Eurotiales</taxon>
        <taxon>Trichocomaceae</taxon>
        <taxon>Talaromyces</taxon>
        <taxon>Talaromyces sect. Talaromyces</taxon>
    </lineage>
</organism>
<name>A0A478EB04_TALPI</name>
<gene>
    <name evidence="2" type="ORF">TCE0_044r16591</name>
</gene>